<keyword evidence="4" id="KW-1185">Reference proteome</keyword>
<feature type="compositionally biased region" description="Low complexity" evidence="2">
    <location>
        <begin position="1"/>
        <end position="16"/>
    </location>
</feature>
<dbReference type="eggNOG" id="KOG2775">
    <property type="taxonomic scope" value="Eukaryota"/>
</dbReference>
<evidence type="ECO:0000256" key="1">
    <source>
        <dbReference type="ARBA" id="ARBA00022801"/>
    </source>
</evidence>
<dbReference type="STRING" id="81972.D7KB21"/>
<sequence>MASESPDVVVVAPVVENGGAESSNGKDEQLESELSKKLEIAEDGKEDNDEDEGSKGETSTKKKKKNKSKKKKELPQQTNPPSIPVVELFPSGEFPEEKRELERLEKPIYNSVRQAAEVHRQVHFFFTK</sequence>
<dbReference type="GO" id="GO:0005737">
    <property type="term" value="C:cytoplasm"/>
    <property type="evidence" value="ECO:0007669"/>
    <property type="project" value="TreeGrafter"/>
</dbReference>
<keyword evidence="1" id="KW-0378">Hydrolase</keyword>
<dbReference type="HOGENOM" id="CLU_1962575_0_0_1"/>
<dbReference type="InterPro" id="IPR050247">
    <property type="entry name" value="Met_Aminopeptidase_Type2"/>
</dbReference>
<feature type="compositionally biased region" description="Basic residues" evidence="2">
    <location>
        <begin position="61"/>
        <end position="72"/>
    </location>
</feature>
<dbReference type="GO" id="GO:0008235">
    <property type="term" value="F:metalloexopeptidase activity"/>
    <property type="evidence" value="ECO:0007669"/>
    <property type="project" value="TreeGrafter"/>
</dbReference>
<evidence type="ECO:0000313" key="4">
    <source>
        <dbReference type="Proteomes" id="UP000008694"/>
    </source>
</evidence>
<reference evidence="4" key="1">
    <citation type="journal article" date="2011" name="Nat. Genet.">
        <title>The Arabidopsis lyrata genome sequence and the basis of rapid genome size change.</title>
        <authorList>
            <person name="Hu T.T."/>
            <person name="Pattyn P."/>
            <person name="Bakker E.G."/>
            <person name="Cao J."/>
            <person name="Cheng J.-F."/>
            <person name="Clark R.M."/>
            <person name="Fahlgren N."/>
            <person name="Fawcett J.A."/>
            <person name="Grimwood J."/>
            <person name="Gundlach H."/>
            <person name="Haberer G."/>
            <person name="Hollister J.D."/>
            <person name="Ossowski S."/>
            <person name="Ottilar R.P."/>
            <person name="Salamov A.A."/>
            <person name="Schneeberger K."/>
            <person name="Spannagl M."/>
            <person name="Wang X."/>
            <person name="Yang L."/>
            <person name="Nasrallah M.E."/>
            <person name="Bergelson J."/>
            <person name="Carrington J.C."/>
            <person name="Gaut B.S."/>
            <person name="Schmutz J."/>
            <person name="Mayer K.F.X."/>
            <person name="Van de Peer Y."/>
            <person name="Grigoriev I.V."/>
            <person name="Nordborg M."/>
            <person name="Weigel D."/>
            <person name="Guo Y.-L."/>
        </authorList>
    </citation>
    <scope>NUCLEOTIDE SEQUENCE [LARGE SCALE GENOMIC DNA]</scope>
    <source>
        <strain evidence="4">cv. MN47</strain>
    </source>
</reference>
<dbReference type="EMBL" id="GL348713">
    <property type="protein sequence ID" value="EFH68225.1"/>
    <property type="molecule type" value="Genomic_DNA"/>
</dbReference>
<name>D7KB21_ARALL</name>
<dbReference type="PANTHER" id="PTHR45777:SF2">
    <property type="entry name" value="METHIONINE AMINOPEPTIDASE 2"/>
    <property type="match status" value="1"/>
</dbReference>
<organism evidence="4">
    <name type="scientific">Arabidopsis lyrata subsp. lyrata</name>
    <name type="common">Lyre-leaved rock-cress</name>
    <dbReference type="NCBI Taxonomy" id="81972"/>
    <lineage>
        <taxon>Eukaryota</taxon>
        <taxon>Viridiplantae</taxon>
        <taxon>Streptophyta</taxon>
        <taxon>Embryophyta</taxon>
        <taxon>Tracheophyta</taxon>
        <taxon>Spermatophyta</taxon>
        <taxon>Magnoliopsida</taxon>
        <taxon>eudicotyledons</taxon>
        <taxon>Gunneridae</taxon>
        <taxon>Pentapetalae</taxon>
        <taxon>rosids</taxon>
        <taxon>malvids</taxon>
        <taxon>Brassicales</taxon>
        <taxon>Brassicaceae</taxon>
        <taxon>Camelineae</taxon>
        <taxon>Arabidopsis</taxon>
    </lineage>
</organism>
<gene>
    <name evidence="3" type="ORF">ARALYDRAFT_892827</name>
</gene>
<accession>D7KB21</accession>
<protein>
    <submittedName>
        <fullName evidence="3">Uncharacterized protein</fullName>
    </submittedName>
</protein>
<dbReference type="Gramene" id="scaffold_105621.1">
    <property type="protein sequence ID" value="scaffold_105621.1"/>
    <property type="gene ID" value="scaffold_105621.1"/>
</dbReference>
<dbReference type="AlphaFoldDB" id="D7KB21"/>
<feature type="compositionally biased region" description="Basic and acidic residues" evidence="2">
    <location>
        <begin position="24"/>
        <end position="43"/>
    </location>
</feature>
<dbReference type="PANTHER" id="PTHR45777">
    <property type="entry name" value="METHIONINE AMINOPEPTIDASE 2"/>
    <property type="match status" value="1"/>
</dbReference>
<dbReference type="Proteomes" id="UP000008694">
    <property type="component" value="Unassembled WGS sequence"/>
</dbReference>
<proteinExistence type="predicted"/>
<evidence type="ECO:0000313" key="3">
    <source>
        <dbReference type="EMBL" id="EFH68225.1"/>
    </source>
</evidence>
<evidence type="ECO:0000256" key="2">
    <source>
        <dbReference type="SAM" id="MobiDB-lite"/>
    </source>
</evidence>
<dbReference type="GO" id="GO:0004177">
    <property type="term" value="F:aminopeptidase activity"/>
    <property type="evidence" value="ECO:0007669"/>
    <property type="project" value="TreeGrafter"/>
</dbReference>
<feature type="region of interest" description="Disordered" evidence="2">
    <location>
        <begin position="1"/>
        <end position="91"/>
    </location>
</feature>